<protein>
    <recommendedName>
        <fullName evidence="4">Bacteriophage tail tape measure N-terminal domain-containing protein</fullName>
    </recommendedName>
</protein>
<dbReference type="Proteomes" id="UP000244940">
    <property type="component" value="Unassembled WGS sequence"/>
</dbReference>
<dbReference type="GeneID" id="94367366"/>
<dbReference type="EMBL" id="QEYD01000017">
    <property type="protein sequence ID" value="PWE26730.1"/>
    <property type="molecule type" value="Genomic_DNA"/>
</dbReference>
<dbReference type="AlphaFoldDB" id="A0A2U2C4B5"/>
<organism evidence="2 3">
    <name type="scientific">Pararhodobacter marinus</name>
    <dbReference type="NCBI Taxonomy" id="2184063"/>
    <lineage>
        <taxon>Bacteria</taxon>
        <taxon>Pseudomonadati</taxon>
        <taxon>Pseudomonadota</taxon>
        <taxon>Alphaproteobacteria</taxon>
        <taxon>Rhodobacterales</taxon>
        <taxon>Paracoccaceae</taxon>
        <taxon>Pararhodobacter</taxon>
    </lineage>
</organism>
<dbReference type="RefSeq" id="WP_109535291.1">
    <property type="nucleotide sequence ID" value="NZ_QEYD01000017.1"/>
</dbReference>
<proteinExistence type="predicted"/>
<accession>A0A2U2C4B5</accession>
<dbReference type="OrthoDB" id="7311517at2"/>
<gene>
    <name evidence="2" type="ORF">C4N9_20950</name>
</gene>
<keyword evidence="3" id="KW-1185">Reference proteome</keyword>
<evidence type="ECO:0000313" key="2">
    <source>
        <dbReference type="EMBL" id="PWE26730.1"/>
    </source>
</evidence>
<evidence type="ECO:0000256" key="1">
    <source>
        <dbReference type="SAM" id="Coils"/>
    </source>
</evidence>
<reference evidence="2 3" key="1">
    <citation type="submission" date="2018-05" db="EMBL/GenBank/DDBJ databases">
        <title>Pararhodobacter marina sp. nov., isolated from deep-sea water of the Indian Ocean.</title>
        <authorList>
            <person name="Lai Q.Sr."/>
            <person name="Liu X."/>
            <person name="Shao Z."/>
        </authorList>
    </citation>
    <scope>NUCLEOTIDE SEQUENCE [LARGE SCALE GENOMIC DNA]</scope>
    <source>
        <strain evidence="2 3">CIC4N-9</strain>
    </source>
</reference>
<keyword evidence="1" id="KW-0175">Coiled coil</keyword>
<comment type="caution">
    <text evidence="2">The sequence shown here is derived from an EMBL/GenBank/DDBJ whole genome shotgun (WGS) entry which is preliminary data.</text>
</comment>
<evidence type="ECO:0008006" key="4">
    <source>
        <dbReference type="Google" id="ProtNLM"/>
    </source>
</evidence>
<name>A0A2U2C4B5_9RHOB</name>
<evidence type="ECO:0000313" key="3">
    <source>
        <dbReference type="Proteomes" id="UP000244940"/>
    </source>
</evidence>
<feature type="coiled-coil region" evidence="1">
    <location>
        <begin position="496"/>
        <end position="523"/>
    </location>
</feature>
<sequence>MTTQAGYIALIADSSSLPKAEKNLDSLAATGERTERRVVGSMDNVSGSINRVGMSSGQHTMAMRNLAFQLNQIGQQGAVTGNYLGALAIQIPDILSSFGSLPLVLAGGAIAVGASLVPSLISGSNATADFDDALDELDAQIRSVQDAIEGLSTSRLQELFGDASEDARALAQSGLEISLRRQADAARALTEALLSTDNGFGLRNRARGEILGSGLDASTDELNRLSRAMQDLAAADGIDQQVEAAEAFRDLIVSTFGPVEGMTSRQFELFTMVADTERAWRRVRASVDDAESGQSAAARRQIADARTIIEQNEANAELMRAVATYGEDSAEADAVRRDQALAATEAYIDQHELTGDIAEQLRASASAAFDAEVGARAAAEGLSEAERAARALANAMAAAAGFSVGIEGQIATVRAQIDALGRGQDAATAGRIESLRQEASARRDAVLEAAAGDDEARMAAEERYQADLQNIGILGEEMEALRALQQVQRQGGAASRREHNEAMREAERVIHDIRTETEQYAAEVADLNELLEQGYLTQEQHARAVAMVRDEYLGLEEIQDTLKDAILDFAEGGEDAMENLGRAIRRAALEALLFGEGPLANFFGGGGLLSGLLGSITGGLRTGGGKATGGSVTTGTIYPVNENTTNTEWFAPAVAGTILTDGQAQGAVRGGGSSVVNINVNVDGANGDQHVMDLVAQGVRTGLSQYDRALPVRMKQIQANPRRR</sequence>